<reference evidence="1 2" key="1">
    <citation type="submission" date="2017-02" db="EMBL/GenBank/DDBJ databases">
        <title>Draft genome sequence of Moraxella lincolnii CCUG 9405T type strain.</title>
        <authorList>
            <person name="Salva-Serra F."/>
            <person name="Engstrom-Jakobsson H."/>
            <person name="Thorell K."/>
            <person name="Jaen-Luchoro D."/>
            <person name="Gonzales-Siles L."/>
            <person name="Karlsson R."/>
            <person name="Yazdan S."/>
            <person name="Boulund F."/>
            <person name="Johnning A."/>
            <person name="Engstrand L."/>
            <person name="Kristiansson E."/>
            <person name="Moore E."/>
        </authorList>
    </citation>
    <scope>NUCLEOTIDE SEQUENCE [LARGE SCALE GENOMIC DNA]</scope>
    <source>
        <strain evidence="1 2">CCUG 9405</strain>
    </source>
</reference>
<sequence>LPAYQNYTQRSANTACLGEAKAWMSIRVADIASNTEFAEFTGNACAVGPIKTTKPTESAKGAAISGKDNQKAGFIASDTLYFSPQTRGTKAEWKAVECKTESGTCKLV</sequence>
<accession>A0A1T0C7K4</accession>
<comment type="caution">
    <text evidence="1">The sequence shown here is derived from an EMBL/GenBank/DDBJ whole genome shotgun (WGS) entry which is preliminary data.</text>
</comment>
<name>A0A1T0C7K4_9GAMM</name>
<evidence type="ECO:0008006" key="3">
    <source>
        <dbReference type="Google" id="ProtNLM"/>
    </source>
</evidence>
<organism evidence="1 2">
    <name type="scientific">Lwoffella lincolnii</name>
    <dbReference type="NCBI Taxonomy" id="90241"/>
    <lineage>
        <taxon>Bacteria</taxon>
        <taxon>Pseudomonadati</taxon>
        <taxon>Pseudomonadota</taxon>
        <taxon>Gammaproteobacteria</taxon>
        <taxon>Moraxellales</taxon>
        <taxon>Moraxellaceae</taxon>
        <taxon>Lwoffella</taxon>
    </lineage>
</organism>
<dbReference type="AlphaFoldDB" id="A0A1T0C7K4"/>
<dbReference type="SUPFAM" id="SSF54523">
    <property type="entry name" value="Pili subunits"/>
    <property type="match status" value="1"/>
</dbReference>
<dbReference type="RefSeq" id="WP_078308433.1">
    <property type="nucleotide sequence ID" value="NZ_MUYT01000019.1"/>
</dbReference>
<proteinExistence type="predicted"/>
<protein>
    <recommendedName>
        <fullName evidence="3">Prepilin-type N-terminal cleavage/methylation domain-containing protein</fullName>
    </recommendedName>
</protein>
<gene>
    <name evidence="1" type="ORF">B0682_09165</name>
</gene>
<evidence type="ECO:0000313" key="2">
    <source>
        <dbReference type="Proteomes" id="UP000191094"/>
    </source>
</evidence>
<keyword evidence="2" id="KW-1185">Reference proteome</keyword>
<dbReference type="EMBL" id="MUYT01000019">
    <property type="protein sequence ID" value="OOS18292.1"/>
    <property type="molecule type" value="Genomic_DNA"/>
</dbReference>
<dbReference type="InterPro" id="IPR045584">
    <property type="entry name" value="Pilin-like"/>
</dbReference>
<feature type="non-terminal residue" evidence="1">
    <location>
        <position position="1"/>
    </location>
</feature>
<dbReference type="Gene3D" id="3.30.700.10">
    <property type="entry name" value="Glycoprotein, Type 4 Pilin"/>
    <property type="match status" value="1"/>
</dbReference>
<dbReference type="Proteomes" id="UP000191094">
    <property type="component" value="Unassembled WGS sequence"/>
</dbReference>
<evidence type="ECO:0000313" key="1">
    <source>
        <dbReference type="EMBL" id="OOS18292.1"/>
    </source>
</evidence>